<comment type="caution">
    <text evidence="1">The sequence shown here is derived from an EMBL/GenBank/DDBJ whole genome shotgun (WGS) entry which is preliminary data.</text>
</comment>
<dbReference type="RefSeq" id="XP_022473679.1">
    <property type="nucleotide sequence ID" value="XM_022619755.1"/>
</dbReference>
<accession>A0A1G4B5G2</accession>
<dbReference type="AlphaFoldDB" id="A0A1G4B5G2"/>
<dbReference type="OrthoDB" id="5086500at2759"/>
<protein>
    <submittedName>
        <fullName evidence="1">Uncharacterized protein</fullName>
    </submittedName>
</protein>
<proteinExistence type="predicted"/>
<sequence>MFFLSPPTGCQYITKTTYNMEVPRQPANWVKTDETQRWPSLWIGFQYNPYNGDVFNMNFVPPLLNWGPDNSISKGTRPAVFYSGNKCYGDGYGTIPAYNYTNISLAFKEPVKSFADVILYTNATHTERRTKDNGIKWTVNPITIAEDNLTE</sequence>
<gene>
    <name evidence="1" type="ORF">CORC01_08120</name>
</gene>
<evidence type="ECO:0000313" key="1">
    <source>
        <dbReference type="EMBL" id="OHE96522.1"/>
    </source>
</evidence>
<evidence type="ECO:0000313" key="2">
    <source>
        <dbReference type="Proteomes" id="UP000176998"/>
    </source>
</evidence>
<dbReference type="Proteomes" id="UP000176998">
    <property type="component" value="Unassembled WGS sequence"/>
</dbReference>
<dbReference type="GeneID" id="34561265"/>
<keyword evidence="2" id="KW-1185">Reference proteome</keyword>
<dbReference type="EMBL" id="MJBS01000068">
    <property type="protein sequence ID" value="OHE96522.1"/>
    <property type="molecule type" value="Genomic_DNA"/>
</dbReference>
<organism evidence="1 2">
    <name type="scientific">Colletotrichum orchidophilum</name>
    <dbReference type="NCBI Taxonomy" id="1209926"/>
    <lineage>
        <taxon>Eukaryota</taxon>
        <taxon>Fungi</taxon>
        <taxon>Dikarya</taxon>
        <taxon>Ascomycota</taxon>
        <taxon>Pezizomycotina</taxon>
        <taxon>Sordariomycetes</taxon>
        <taxon>Hypocreomycetidae</taxon>
        <taxon>Glomerellales</taxon>
        <taxon>Glomerellaceae</taxon>
        <taxon>Colletotrichum</taxon>
    </lineage>
</organism>
<name>A0A1G4B5G2_9PEZI</name>
<reference evidence="1 2" key="1">
    <citation type="submission" date="2016-09" db="EMBL/GenBank/DDBJ databases">
        <authorList>
            <person name="Capua I."/>
            <person name="De Benedictis P."/>
            <person name="Joannis T."/>
            <person name="Lombin L.H."/>
            <person name="Cattoli G."/>
        </authorList>
    </citation>
    <scope>NUCLEOTIDE SEQUENCE [LARGE SCALE GENOMIC DNA]</scope>
    <source>
        <strain evidence="1 2">IMI 309357</strain>
    </source>
</reference>